<feature type="chain" id="PRO_5046937284" description="Outer membrane receptor proteins, mostly Fe transport" evidence="1">
    <location>
        <begin position="20"/>
        <end position="780"/>
    </location>
</feature>
<organism evidence="2 3">
    <name type="scientific">Chitinophaga hostae</name>
    <dbReference type="NCBI Taxonomy" id="2831022"/>
    <lineage>
        <taxon>Bacteria</taxon>
        <taxon>Pseudomonadati</taxon>
        <taxon>Bacteroidota</taxon>
        <taxon>Chitinophagia</taxon>
        <taxon>Chitinophagales</taxon>
        <taxon>Chitinophagaceae</taxon>
        <taxon>Chitinophaga</taxon>
    </lineage>
</organism>
<reference evidence="2 3" key="1">
    <citation type="submission" date="2021-04" db="EMBL/GenBank/DDBJ databases">
        <title>Chitinophaga sp. nov., isolated from the rhizosphere soil.</title>
        <authorList>
            <person name="He S."/>
        </authorList>
    </citation>
    <scope>NUCLEOTIDE SEQUENCE [LARGE SCALE GENOMIC DNA]</scope>
    <source>
        <strain evidence="2 3">2R12</strain>
    </source>
</reference>
<dbReference type="Gene3D" id="2.60.40.1120">
    <property type="entry name" value="Carboxypeptidase-like, regulatory domain"/>
    <property type="match status" value="1"/>
</dbReference>
<keyword evidence="3" id="KW-1185">Reference proteome</keyword>
<evidence type="ECO:0008006" key="4">
    <source>
        <dbReference type="Google" id="ProtNLM"/>
    </source>
</evidence>
<comment type="caution">
    <text evidence="2">The sequence shown here is derived from an EMBL/GenBank/DDBJ whole genome shotgun (WGS) entry which is preliminary data.</text>
</comment>
<dbReference type="Proteomes" id="UP000676386">
    <property type="component" value="Unassembled WGS sequence"/>
</dbReference>
<protein>
    <recommendedName>
        <fullName evidence="4">Outer membrane receptor proteins, mostly Fe transport</fullName>
    </recommendedName>
</protein>
<dbReference type="SUPFAM" id="SSF56935">
    <property type="entry name" value="Porins"/>
    <property type="match status" value="1"/>
</dbReference>
<dbReference type="InterPro" id="IPR008969">
    <property type="entry name" value="CarboxyPept-like_regulatory"/>
</dbReference>
<name>A0ABS5J739_9BACT</name>
<evidence type="ECO:0000313" key="3">
    <source>
        <dbReference type="Proteomes" id="UP000676386"/>
    </source>
</evidence>
<feature type="signal peptide" evidence="1">
    <location>
        <begin position="1"/>
        <end position="19"/>
    </location>
</feature>
<gene>
    <name evidence="2" type="ORF">KE626_23205</name>
</gene>
<dbReference type="Pfam" id="PF13715">
    <property type="entry name" value="CarbopepD_reg_2"/>
    <property type="match status" value="1"/>
</dbReference>
<dbReference type="SUPFAM" id="SSF49464">
    <property type="entry name" value="Carboxypeptidase regulatory domain-like"/>
    <property type="match status" value="1"/>
</dbReference>
<sequence length="780" mass="86976">MRCSLLIIFLMLICQVHFGQVAIKGRVVDNMGKPVAGCNICVSTMGNDTLWNCHITDSAGYYSFRINAGKEGHVTLKVTHFSAEVYVKTMAIPANENIEDIVLNPKSTLLNTVTVNAVTQSSIRQAGDLTEFIPGKAMLAPQLKAASIIRSIPEVYVMENDISVRGNAIRHLYLHASDTSAGILIDNAKLLRLPAKDIRRVTVQYNAAEMHIFLKPNNSPGYSIAADGSITVGKMVFGAITPSFKLQSSHSSLQIYTEAGTDNRKPYTEGSFNSNRQGVSERFDNKSAYKSKKQYAGSYALFETSLSPTTTAGIQQELKMERSSNSGESTSSAAHELINSGSCDKNRLFLITHNLYLSKSLDSGKLNMDVNGGLTATNNTLNNNNNYTFNTVSGNQLTNQDNNARFYFGKIEITSSRKKNWLIKFRTAYNRLSNPVGTQYRYHLPGSANTDSSFVNNIVQSQFRSYLSGTNTFRKGNMLTYSIEVVGYHYNNKDAGADRQNTFRATSLLPAITYAIATKNNHYLTFFYNKTFRTPYAGSFAFAGDSKDGLSDKVSNASIMPYSTHQVGASFPVLKNITTTLYWSYTENKIMHYSLFDAGLNFVGDRLINLKTANEFVLSGSYNKSFGENIYAAINAIMQFQHWNNNDRLYPFDISFLSGFVNTGVYYTNTKGMAISAEFYFISGQKLTDVVSLRPYGQLDMGFSMPVRKNFSLFLNWSDVLYTNKFSLKSTNTLFKSYAVNDMMNIRAGISFNFDRKYADRKVKGKSAVEDARKFIINKN</sequence>
<keyword evidence="1" id="KW-0732">Signal</keyword>
<dbReference type="EMBL" id="JAGTXB010000013">
    <property type="protein sequence ID" value="MBS0030252.1"/>
    <property type="molecule type" value="Genomic_DNA"/>
</dbReference>
<dbReference type="RefSeq" id="WP_211975388.1">
    <property type="nucleotide sequence ID" value="NZ_CBFHAM010000004.1"/>
</dbReference>
<proteinExistence type="predicted"/>
<evidence type="ECO:0000313" key="2">
    <source>
        <dbReference type="EMBL" id="MBS0030252.1"/>
    </source>
</evidence>
<evidence type="ECO:0000256" key="1">
    <source>
        <dbReference type="SAM" id="SignalP"/>
    </source>
</evidence>
<accession>A0ABS5J739</accession>